<dbReference type="GO" id="GO:0032259">
    <property type="term" value="P:methylation"/>
    <property type="evidence" value="ECO:0007669"/>
    <property type="project" value="UniProtKB-KW"/>
</dbReference>
<keyword evidence="2" id="KW-1185">Reference proteome</keyword>
<dbReference type="InterPro" id="IPR029063">
    <property type="entry name" value="SAM-dependent_MTases_sf"/>
</dbReference>
<keyword evidence="1" id="KW-0808">Transferase</keyword>
<accession>A0ABV3J1H6</accession>
<reference evidence="1 2" key="1">
    <citation type="submission" date="2024-06" db="EMBL/GenBank/DDBJ databases">
        <title>The Natural Products Discovery Center: Release of the First 8490 Sequenced Strains for Exploring Actinobacteria Biosynthetic Diversity.</title>
        <authorList>
            <person name="Kalkreuter E."/>
            <person name="Kautsar S.A."/>
            <person name="Yang D."/>
            <person name="Bader C.D."/>
            <person name="Teijaro C.N."/>
            <person name="Fluegel L."/>
            <person name="Davis C.M."/>
            <person name="Simpson J.R."/>
            <person name="Lauterbach L."/>
            <person name="Steele A.D."/>
            <person name="Gui C."/>
            <person name="Meng S."/>
            <person name="Li G."/>
            <person name="Viehrig K."/>
            <person name="Ye F."/>
            <person name="Su P."/>
            <person name="Kiefer A.F."/>
            <person name="Nichols A."/>
            <person name="Cepeda A.J."/>
            <person name="Yan W."/>
            <person name="Fan B."/>
            <person name="Jiang Y."/>
            <person name="Adhikari A."/>
            <person name="Zheng C.-J."/>
            <person name="Schuster L."/>
            <person name="Cowan T.M."/>
            <person name="Smanski M.J."/>
            <person name="Chevrette M.G."/>
            <person name="De Carvalho L.P.S."/>
            <person name="Shen B."/>
        </authorList>
    </citation>
    <scope>NUCLEOTIDE SEQUENCE [LARGE SCALE GENOMIC DNA]</scope>
    <source>
        <strain evidence="1 2">NPDC053791</strain>
    </source>
</reference>
<dbReference type="GO" id="GO:0008168">
    <property type="term" value="F:methyltransferase activity"/>
    <property type="evidence" value="ECO:0007669"/>
    <property type="project" value="UniProtKB-KW"/>
</dbReference>
<dbReference type="Pfam" id="PF04672">
    <property type="entry name" value="Methyltransf_19"/>
    <property type="match status" value="1"/>
</dbReference>
<dbReference type="Gene3D" id="3.40.50.150">
    <property type="entry name" value="Vaccinia Virus protein VP39"/>
    <property type="match status" value="1"/>
</dbReference>
<dbReference type="EC" id="2.1.1.-" evidence="1"/>
<dbReference type="PIRSF" id="PIRSF017393">
    <property type="entry name" value="MTase_SAV2177"/>
    <property type="match status" value="1"/>
</dbReference>
<dbReference type="EMBL" id="JBFASG010000035">
    <property type="protein sequence ID" value="MEV4926558.1"/>
    <property type="molecule type" value="Genomic_DNA"/>
</dbReference>
<dbReference type="InterPro" id="IPR006764">
    <property type="entry name" value="SAM_dep_MeTrfase_SAV2177_type"/>
</dbReference>
<name>A0ABV3J1H6_9ACTN</name>
<comment type="caution">
    <text evidence="1">The sequence shown here is derived from an EMBL/GenBank/DDBJ whole genome shotgun (WGS) entry which is preliminary data.</text>
</comment>
<evidence type="ECO:0000313" key="1">
    <source>
        <dbReference type="EMBL" id="MEV4926558.1"/>
    </source>
</evidence>
<evidence type="ECO:0000313" key="2">
    <source>
        <dbReference type="Proteomes" id="UP001552479"/>
    </source>
</evidence>
<protein>
    <submittedName>
        <fullName evidence="1">SAM-dependent methyltransferase</fullName>
        <ecNumber evidence="1">2.1.1.-</ecNumber>
    </submittedName>
</protein>
<gene>
    <name evidence="1" type="ORF">AB0L03_27675</name>
</gene>
<sequence length="275" mass="30696">MSSAKFSDAMLSYLDQGEPGMARVYNFLLGGEFNFDCDRDRANVLMKKLPGVRRMVRRNREFLGRSVQFMAQRGIRQFIDIGSGLPDRGATHEIIRKVCPSATVVYVDRDPEVVGCGRLMIRDDETATMIQADLAHPSTILEHPELLKRVDFRRAVGVVIGAVLHFIQDDEDAGRVVHSIRRTLAPGSHLSMSHAVTDEISGETLDRVRDVDTALTPRPASQLLSFLPEFEVVPPGLVPVHRWRSHPSADAECPQEDDPGGELEKLLYGVVCRLR</sequence>
<dbReference type="Proteomes" id="UP001552479">
    <property type="component" value="Unassembled WGS sequence"/>
</dbReference>
<keyword evidence="1" id="KW-0489">Methyltransferase</keyword>
<proteinExistence type="predicted"/>
<organism evidence="1 2">
    <name type="scientific">Streptomyces roseoverticillatus</name>
    <dbReference type="NCBI Taxonomy" id="66429"/>
    <lineage>
        <taxon>Bacteria</taxon>
        <taxon>Bacillati</taxon>
        <taxon>Actinomycetota</taxon>
        <taxon>Actinomycetes</taxon>
        <taxon>Kitasatosporales</taxon>
        <taxon>Streptomycetaceae</taxon>
        <taxon>Streptomyces</taxon>
    </lineage>
</organism>
<dbReference type="RefSeq" id="WP_366089937.1">
    <property type="nucleotide sequence ID" value="NZ_JBFASG010000035.1"/>
</dbReference>
<dbReference type="SUPFAM" id="SSF53335">
    <property type="entry name" value="S-adenosyl-L-methionine-dependent methyltransferases"/>
    <property type="match status" value="1"/>
</dbReference>